<protein>
    <recommendedName>
        <fullName evidence="3">Holin</fullName>
    </recommendedName>
</protein>
<dbReference type="AlphaFoldDB" id="A0A6M3L9R7"/>
<dbReference type="EMBL" id="MT142872">
    <property type="protein sequence ID" value="QJA89838.1"/>
    <property type="molecule type" value="Genomic_DNA"/>
</dbReference>
<keyword evidence="1" id="KW-0812">Transmembrane</keyword>
<evidence type="ECO:0008006" key="3">
    <source>
        <dbReference type="Google" id="ProtNLM"/>
    </source>
</evidence>
<feature type="transmembrane region" description="Helical" evidence="1">
    <location>
        <begin position="60"/>
        <end position="80"/>
    </location>
</feature>
<accession>A0A6M3L9R7</accession>
<gene>
    <name evidence="2" type="ORF">MM415B02491_0006</name>
</gene>
<name>A0A6M3L9R7_9ZZZZ</name>
<evidence type="ECO:0000313" key="2">
    <source>
        <dbReference type="EMBL" id="QJA89838.1"/>
    </source>
</evidence>
<sequence length="89" mass="9543">MEGDFLKSLVGLGSVPVIMGLVEYTKRWIENEKWYPAIAIVLGLAINLVIPWAFDVTGKVEWTSAVVMGVMAGLAASGLFSSVETARGN</sequence>
<keyword evidence="1" id="KW-1133">Transmembrane helix</keyword>
<reference evidence="2" key="1">
    <citation type="submission" date="2020-03" db="EMBL/GenBank/DDBJ databases">
        <title>The deep terrestrial virosphere.</title>
        <authorList>
            <person name="Holmfeldt K."/>
            <person name="Nilsson E."/>
            <person name="Simone D."/>
            <person name="Lopez-Fernandez M."/>
            <person name="Wu X."/>
            <person name="de Brujin I."/>
            <person name="Lundin D."/>
            <person name="Andersson A."/>
            <person name="Bertilsson S."/>
            <person name="Dopson M."/>
        </authorList>
    </citation>
    <scope>NUCLEOTIDE SEQUENCE</scope>
    <source>
        <strain evidence="2">MM415B02491</strain>
    </source>
</reference>
<evidence type="ECO:0000256" key="1">
    <source>
        <dbReference type="SAM" id="Phobius"/>
    </source>
</evidence>
<keyword evidence="1" id="KW-0472">Membrane</keyword>
<feature type="transmembrane region" description="Helical" evidence="1">
    <location>
        <begin position="34"/>
        <end position="54"/>
    </location>
</feature>
<organism evidence="2">
    <name type="scientific">viral metagenome</name>
    <dbReference type="NCBI Taxonomy" id="1070528"/>
    <lineage>
        <taxon>unclassified sequences</taxon>
        <taxon>metagenomes</taxon>
        <taxon>organismal metagenomes</taxon>
    </lineage>
</organism>
<proteinExistence type="predicted"/>